<dbReference type="Proteomes" id="UP000076842">
    <property type="component" value="Unassembled WGS sequence"/>
</dbReference>
<dbReference type="PANTHER" id="PTHR15588:SF9">
    <property type="entry name" value="U6 SNRNA-ASSOCIATED SM-LIKE PROTEIN LSM8"/>
    <property type="match status" value="1"/>
</dbReference>
<evidence type="ECO:0000256" key="2">
    <source>
        <dbReference type="ARBA" id="ARBA00006850"/>
    </source>
</evidence>
<dbReference type="GO" id="GO:0046540">
    <property type="term" value="C:U4/U6 x U5 tri-snRNP complex"/>
    <property type="evidence" value="ECO:0007669"/>
    <property type="project" value="UniProtKB-UniRule"/>
</dbReference>
<evidence type="ECO:0000256" key="6">
    <source>
        <dbReference type="ARBA" id="ARBA00023187"/>
    </source>
</evidence>
<keyword evidence="4 9" id="KW-0747">Spliceosome</keyword>
<dbReference type="PANTHER" id="PTHR15588">
    <property type="entry name" value="LSM1"/>
    <property type="match status" value="1"/>
</dbReference>
<evidence type="ECO:0000256" key="3">
    <source>
        <dbReference type="ARBA" id="ARBA00022664"/>
    </source>
</evidence>
<evidence type="ECO:0000256" key="8">
    <source>
        <dbReference type="ARBA" id="ARBA00023274"/>
    </source>
</evidence>
<organism evidence="11 12">
    <name type="scientific">Calocera cornea HHB12733</name>
    <dbReference type="NCBI Taxonomy" id="1353952"/>
    <lineage>
        <taxon>Eukaryota</taxon>
        <taxon>Fungi</taxon>
        <taxon>Dikarya</taxon>
        <taxon>Basidiomycota</taxon>
        <taxon>Agaricomycotina</taxon>
        <taxon>Dacrymycetes</taxon>
        <taxon>Dacrymycetales</taxon>
        <taxon>Dacrymycetaceae</taxon>
        <taxon>Calocera</taxon>
    </lineage>
</organism>
<dbReference type="AlphaFoldDB" id="A0A165JZQ7"/>
<keyword evidence="6 9" id="KW-0508">mRNA splicing</keyword>
<comment type="subunit">
    <text evidence="9">LSm subunits form a heteromer with a doughnut shape.</text>
</comment>
<dbReference type="Pfam" id="PF01423">
    <property type="entry name" value="LSM"/>
    <property type="match status" value="1"/>
</dbReference>
<dbReference type="GO" id="GO:0005688">
    <property type="term" value="C:U6 snRNP"/>
    <property type="evidence" value="ECO:0007669"/>
    <property type="project" value="UniProtKB-UniRule"/>
</dbReference>
<dbReference type="FunCoup" id="A0A165JZQ7">
    <property type="interactions" value="459"/>
</dbReference>
<keyword evidence="8 9" id="KW-0687">Ribonucleoprotein</keyword>
<evidence type="ECO:0000256" key="4">
    <source>
        <dbReference type="ARBA" id="ARBA00022728"/>
    </source>
</evidence>
<proteinExistence type="inferred from homology"/>
<evidence type="ECO:0000313" key="11">
    <source>
        <dbReference type="EMBL" id="KZT62476.1"/>
    </source>
</evidence>
<accession>A0A165JZQ7</accession>
<comment type="similarity">
    <text evidence="2 9">Belongs to the snRNP Sm proteins family.</text>
</comment>
<name>A0A165JZQ7_9BASI</name>
<keyword evidence="12" id="KW-1185">Reference proteome</keyword>
<dbReference type="OrthoDB" id="10263346at2759"/>
<dbReference type="SMART" id="SM00651">
    <property type="entry name" value="Sm"/>
    <property type="match status" value="1"/>
</dbReference>
<sequence length="98" mass="10785">MASLNGYINQRVLLILQDGRCIVGTLAGFDNRADIVLSNSVERVYSPDEPVEEVPLGLYLVKGDMILLVGELDTELDDATDLSQQRAEPIAPIRYGHD</sequence>
<reference evidence="11 12" key="1">
    <citation type="journal article" date="2016" name="Mol. Biol. Evol.">
        <title>Comparative Genomics of Early-Diverging Mushroom-Forming Fungi Provides Insights into the Origins of Lignocellulose Decay Capabilities.</title>
        <authorList>
            <person name="Nagy L.G."/>
            <person name="Riley R."/>
            <person name="Tritt A."/>
            <person name="Adam C."/>
            <person name="Daum C."/>
            <person name="Floudas D."/>
            <person name="Sun H."/>
            <person name="Yadav J.S."/>
            <person name="Pangilinan J."/>
            <person name="Larsson K.H."/>
            <person name="Matsuura K."/>
            <person name="Barry K."/>
            <person name="Labutti K."/>
            <person name="Kuo R."/>
            <person name="Ohm R.A."/>
            <person name="Bhattacharya S.S."/>
            <person name="Shirouzu T."/>
            <person name="Yoshinaga Y."/>
            <person name="Martin F.M."/>
            <person name="Grigoriev I.V."/>
            <person name="Hibbett D.S."/>
        </authorList>
    </citation>
    <scope>NUCLEOTIDE SEQUENCE [LARGE SCALE GENOMIC DNA]</scope>
    <source>
        <strain evidence="11 12">HHB12733</strain>
    </source>
</reference>
<comment type="subcellular location">
    <subcellularLocation>
        <location evidence="1 9">Nucleus</location>
    </subcellularLocation>
</comment>
<evidence type="ECO:0000256" key="1">
    <source>
        <dbReference type="ARBA" id="ARBA00004123"/>
    </source>
</evidence>
<keyword evidence="7 9" id="KW-0539">Nucleus</keyword>
<evidence type="ECO:0000256" key="9">
    <source>
        <dbReference type="RuleBase" id="RU365048"/>
    </source>
</evidence>
<dbReference type="InterPro" id="IPR010920">
    <property type="entry name" value="LSM_dom_sf"/>
</dbReference>
<dbReference type="InterPro" id="IPR044642">
    <property type="entry name" value="PTHR15588"/>
</dbReference>
<feature type="domain" description="Sm" evidence="10">
    <location>
        <begin position="1"/>
        <end position="75"/>
    </location>
</feature>
<evidence type="ECO:0000259" key="10">
    <source>
        <dbReference type="PROSITE" id="PS52002"/>
    </source>
</evidence>
<dbReference type="InterPro" id="IPR001163">
    <property type="entry name" value="Sm_dom_euk/arc"/>
</dbReference>
<keyword evidence="3 9" id="KW-0507">mRNA processing</keyword>
<dbReference type="InterPro" id="IPR047575">
    <property type="entry name" value="Sm"/>
</dbReference>
<comment type="function">
    <text evidence="9">Plays role in pre-mRNA splicing as component of the U4/U6-U5 tri-snRNP complex that is involved in spliceosome assembly, and as component of the precatalytic spliceosome (spliceosome B complex). The heptameric LSM2-8 complex binds specifically to the 3'-terminal U-tract of U6 snRNA.</text>
</comment>
<dbReference type="STRING" id="1353952.A0A165JZQ7"/>
<evidence type="ECO:0000256" key="5">
    <source>
        <dbReference type="ARBA" id="ARBA00022884"/>
    </source>
</evidence>
<dbReference type="CDD" id="cd01727">
    <property type="entry name" value="LSm8"/>
    <property type="match status" value="1"/>
</dbReference>
<dbReference type="PROSITE" id="PS52002">
    <property type="entry name" value="SM"/>
    <property type="match status" value="1"/>
</dbReference>
<dbReference type="InParanoid" id="A0A165JZQ7"/>
<dbReference type="EMBL" id="KV423916">
    <property type="protein sequence ID" value="KZT62476.1"/>
    <property type="molecule type" value="Genomic_DNA"/>
</dbReference>
<dbReference type="GO" id="GO:0000398">
    <property type="term" value="P:mRNA splicing, via spliceosome"/>
    <property type="evidence" value="ECO:0007669"/>
    <property type="project" value="UniProtKB-UniRule"/>
</dbReference>
<evidence type="ECO:0000256" key="7">
    <source>
        <dbReference type="ARBA" id="ARBA00023242"/>
    </source>
</evidence>
<evidence type="ECO:0000313" key="12">
    <source>
        <dbReference type="Proteomes" id="UP000076842"/>
    </source>
</evidence>
<gene>
    <name evidence="9" type="primary">LSM8</name>
    <name evidence="11" type="ORF">CALCODRAFT_489842</name>
</gene>
<dbReference type="GO" id="GO:0071011">
    <property type="term" value="C:precatalytic spliceosome"/>
    <property type="evidence" value="ECO:0007669"/>
    <property type="project" value="TreeGrafter"/>
</dbReference>
<dbReference type="Gene3D" id="2.30.30.100">
    <property type="match status" value="1"/>
</dbReference>
<keyword evidence="5 9" id="KW-0694">RNA-binding</keyword>
<dbReference type="FunFam" id="2.30.30.100:FF:000027">
    <property type="entry name" value="U6 snRNA-associated Sm-like protein LSm8"/>
    <property type="match status" value="1"/>
</dbReference>
<dbReference type="SUPFAM" id="SSF50182">
    <property type="entry name" value="Sm-like ribonucleoproteins"/>
    <property type="match status" value="1"/>
</dbReference>
<dbReference type="InterPro" id="IPR034103">
    <property type="entry name" value="Lsm8"/>
</dbReference>
<dbReference type="GO" id="GO:0003729">
    <property type="term" value="F:mRNA binding"/>
    <property type="evidence" value="ECO:0007669"/>
    <property type="project" value="TreeGrafter"/>
</dbReference>
<protein>
    <recommendedName>
        <fullName evidence="9">LSM2-LSM8 complex subunit LSM8</fullName>
    </recommendedName>
</protein>